<keyword evidence="3" id="KW-0949">S-adenosyl-L-methionine</keyword>
<comment type="caution">
    <text evidence="5">The sequence shown here is derived from an EMBL/GenBank/DDBJ whole genome shotgun (WGS) entry which is preliminary data.</text>
</comment>
<dbReference type="GO" id="GO:0016279">
    <property type="term" value="F:protein-lysine N-methyltransferase activity"/>
    <property type="evidence" value="ECO:0007669"/>
    <property type="project" value="TreeGrafter"/>
</dbReference>
<proteinExistence type="predicted"/>
<evidence type="ECO:0000256" key="1">
    <source>
        <dbReference type="ARBA" id="ARBA00022603"/>
    </source>
</evidence>
<dbReference type="FunFam" id="3.90.1410.10:FF:000011">
    <property type="entry name" value="Transcription factor, E2F and DP-related"/>
    <property type="match status" value="1"/>
</dbReference>
<evidence type="ECO:0000256" key="2">
    <source>
        <dbReference type="ARBA" id="ARBA00022679"/>
    </source>
</evidence>
<dbReference type="InterPro" id="IPR015353">
    <property type="entry name" value="Rubisco_LSMT_subst-bd"/>
</dbReference>
<dbReference type="AlphaFoldDB" id="A0AAV8SFP1"/>
<dbReference type="CDD" id="cd10527">
    <property type="entry name" value="SET_LSMT"/>
    <property type="match status" value="1"/>
</dbReference>
<dbReference type="GO" id="GO:0032259">
    <property type="term" value="P:methylation"/>
    <property type="evidence" value="ECO:0007669"/>
    <property type="project" value="UniProtKB-KW"/>
</dbReference>
<evidence type="ECO:0000313" key="5">
    <source>
        <dbReference type="EMBL" id="KAJ8751007.1"/>
    </source>
</evidence>
<dbReference type="SUPFAM" id="SSF82199">
    <property type="entry name" value="SET domain"/>
    <property type="match status" value="1"/>
</dbReference>
<keyword evidence="6" id="KW-1185">Reference proteome</keyword>
<dbReference type="InterPro" id="IPR036464">
    <property type="entry name" value="Rubisco_LSMT_subst-bd_sf"/>
</dbReference>
<evidence type="ECO:0000256" key="3">
    <source>
        <dbReference type="ARBA" id="ARBA00022691"/>
    </source>
</evidence>
<dbReference type="InterPro" id="IPR050600">
    <property type="entry name" value="SETD3_SETD6_MTase"/>
</dbReference>
<dbReference type="Gene3D" id="3.90.1420.10">
    <property type="entry name" value="Rubisco LSMT, substrate-binding domain"/>
    <property type="match status" value="1"/>
</dbReference>
<evidence type="ECO:0000313" key="6">
    <source>
        <dbReference type="Proteomes" id="UP001159364"/>
    </source>
</evidence>
<keyword evidence="2" id="KW-0808">Transferase</keyword>
<dbReference type="PANTHER" id="PTHR13271:SF103">
    <property type="entry name" value="N-METHYLTRANSFERASE DOMAIN AND SET DOMAIN CONTAINING PROTEIN-RELATED"/>
    <property type="match status" value="1"/>
</dbReference>
<name>A0AAV8SFP1_9ROSI</name>
<protein>
    <recommendedName>
        <fullName evidence="4">SET domain-containing protein</fullName>
    </recommendedName>
</protein>
<sequence length="556" mass="63073">MEENKLRSTDENIMTGGTCIIVIELSEDDSFFDQKKDLLQSKGFDIREKIEIEGSSSSDQIAISLEKMLQIARIINLDEIELYFGENECSSVEFWSARNEVEALNSVLSLVKSSISGKTCLDKNPLQALQDAIIYRIGKLVEKRKLEISFDRTYKCNKEKCLLEWGEQNGAKTRLEIACIEGAGRGAIATEDLKVGEIALEIPLSIIISEDLICNSDVHHLLEQIDGISTETMLLLWSMKERHNCNSKFKIYFDTLPKEFNTGLSFGVDAIMALDGTLLLEEIIQAKEHLRSQYDELIPALCNNHPDVFPPELYRWEQFIWACELWYSNSMKVMFADGKLRTCLVPVAGFLNHSLHPHVVHYGKVDPRTSTLKFPLSRPCCVGEQLCLSYGNFSSSHLITFYGFLPEGDNPYDVIPLDIDADEAGRIEDCPQSGWTAHMVRGTWLSNNHNIFHYGLPPPLLDYLREARSPTHNKKDTQPNLEIEMEVLQDLHATFSDMMENLGDTDLVDRENTRWDVFLAVQYKNLQRKIVSSVLTACDTGIKLVQNELSKCIAVE</sequence>
<dbReference type="Proteomes" id="UP001159364">
    <property type="component" value="Linkage Group LG11"/>
</dbReference>
<dbReference type="PANTHER" id="PTHR13271">
    <property type="entry name" value="UNCHARACTERIZED PUTATIVE METHYLTRANSFERASE"/>
    <property type="match status" value="1"/>
</dbReference>
<dbReference type="Pfam" id="PF09273">
    <property type="entry name" value="Rubis-subs-bind"/>
    <property type="match status" value="1"/>
</dbReference>
<dbReference type="InterPro" id="IPR046341">
    <property type="entry name" value="SET_dom_sf"/>
</dbReference>
<organism evidence="5 6">
    <name type="scientific">Erythroxylum novogranatense</name>
    <dbReference type="NCBI Taxonomy" id="1862640"/>
    <lineage>
        <taxon>Eukaryota</taxon>
        <taxon>Viridiplantae</taxon>
        <taxon>Streptophyta</taxon>
        <taxon>Embryophyta</taxon>
        <taxon>Tracheophyta</taxon>
        <taxon>Spermatophyta</taxon>
        <taxon>Magnoliopsida</taxon>
        <taxon>eudicotyledons</taxon>
        <taxon>Gunneridae</taxon>
        <taxon>Pentapetalae</taxon>
        <taxon>rosids</taxon>
        <taxon>fabids</taxon>
        <taxon>Malpighiales</taxon>
        <taxon>Erythroxylaceae</taxon>
        <taxon>Erythroxylum</taxon>
    </lineage>
</organism>
<gene>
    <name evidence="5" type="ORF">K2173_016188</name>
</gene>
<dbReference type="PROSITE" id="PS50280">
    <property type="entry name" value="SET"/>
    <property type="match status" value="1"/>
</dbReference>
<dbReference type="InterPro" id="IPR001214">
    <property type="entry name" value="SET_dom"/>
</dbReference>
<keyword evidence="1" id="KW-0489">Methyltransferase</keyword>
<feature type="domain" description="SET" evidence="4">
    <location>
        <begin position="173"/>
        <end position="391"/>
    </location>
</feature>
<evidence type="ECO:0000259" key="4">
    <source>
        <dbReference type="PROSITE" id="PS50280"/>
    </source>
</evidence>
<reference evidence="5 6" key="1">
    <citation type="submission" date="2021-09" db="EMBL/GenBank/DDBJ databases">
        <title>Genomic insights and catalytic innovation underlie evolution of tropane alkaloids biosynthesis.</title>
        <authorList>
            <person name="Wang Y.-J."/>
            <person name="Tian T."/>
            <person name="Huang J.-P."/>
            <person name="Huang S.-X."/>
        </authorList>
    </citation>
    <scope>NUCLEOTIDE SEQUENCE [LARGE SCALE GENOMIC DNA]</scope>
    <source>
        <strain evidence="5">KIB-2018</strain>
        <tissue evidence="5">Leaf</tissue>
    </source>
</reference>
<dbReference type="Gene3D" id="3.90.1410.10">
    <property type="entry name" value="set domain protein methyltransferase, domain 1"/>
    <property type="match status" value="1"/>
</dbReference>
<dbReference type="Pfam" id="PF00856">
    <property type="entry name" value="SET"/>
    <property type="match status" value="1"/>
</dbReference>
<accession>A0AAV8SFP1</accession>
<dbReference type="EMBL" id="JAIWQS010000011">
    <property type="protein sequence ID" value="KAJ8751007.1"/>
    <property type="molecule type" value="Genomic_DNA"/>
</dbReference>